<dbReference type="InterPro" id="IPR010200">
    <property type="entry name" value="HflC"/>
</dbReference>
<reference evidence="8 9" key="1">
    <citation type="submission" date="2016-12" db="EMBL/GenBank/DDBJ databases">
        <title>Genome sequencing of Methylocaldum marinum.</title>
        <authorList>
            <person name="Takeuchi M."/>
            <person name="Kamagata Y."/>
            <person name="Hiraoka S."/>
            <person name="Oshima K."/>
            <person name="Hattori M."/>
            <person name="Iwasaki W."/>
        </authorList>
    </citation>
    <scope>NUCLEOTIDE SEQUENCE [LARGE SCALE GENOMIC DNA]</scope>
    <source>
        <strain evidence="8 9">S8</strain>
    </source>
</reference>
<dbReference type="EMBL" id="AP017928">
    <property type="protein sequence ID" value="BBA34003.1"/>
    <property type="molecule type" value="Genomic_DNA"/>
</dbReference>
<dbReference type="Proteomes" id="UP000266313">
    <property type="component" value="Chromosome"/>
</dbReference>
<accession>A0A250KQQ5</accession>
<evidence type="ECO:0000256" key="5">
    <source>
        <dbReference type="ARBA" id="ARBA00023136"/>
    </source>
</evidence>
<evidence type="ECO:0000256" key="2">
    <source>
        <dbReference type="ARBA" id="ARBA00007862"/>
    </source>
</evidence>
<evidence type="ECO:0000313" key="9">
    <source>
        <dbReference type="Proteomes" id="UP000266313"/>
    </source>
</evidence>
<dbReference type="Gene3D" id="3.30.479.30">
    <property type="entry name" value="Band 7 domain"/>
    <property type="match status" value="1"/>
</dbReference>
<evidence type="ECO:0000313" key="8">
    <source>
        <dbReference type="EMBL" id="BBA34003.1"/>
    </source>
</evidence>
<comment type="subcellular location">
    <subcellularLocation>
        <location evidence="1">Membrane</location>
        <topology evidence="1">Single-pass membrane protein</topology>
    </subcellularLocation>
</comment>
<evidence type="ECO:0000256" key="6">
    <source>
        <dbReference type="PIRNR" id="PIRNR005651"/>
    </source>
</evidence>
<protein>
    <recommendedName>
        <fullName evidence="6">Protein HflC</fullName>
    </recommendedName>
</protein>
<keyword evidence="4" id="KW-1133">Transmembrane helix</keyword>
<dbReference type="SMART" id="SM00244">
    <property type="entry name" value="PHB"/>
    <property type="match status" value="1"/>
</dbReference>
<evidence type="ECO:0000256" key="3">
    <source>
        <dbReference type="ARBA" id="ARBA00022692"/>
    </source>
</evidence>
<dbReference type="GO" id="GO:0016020">
    <property type="term" value="C:membrane"/>
    <property type="evidence" value="ECO:0007669"/>
    <property type="project" value="UniProtKB-SubCell"/>
</dbReference>
<keyword evidence="9" id="KW-1185">Reference proteome</keyword>
<dbReference type="InterPro" id="IPR036013">
    <property type="entry name" value="Band_7/SPFH_dom_sf"/>
</dbReference>
<proteinExistence type="inferred from homology"/>
<dbReference type="OrthoDB" id="9812991at2"/>
<dbReference type="SUPFAM" id="SSF117892">
    <property type="entry name" value="Band 7/SPFH domain"/>
    <property type="match status" value="1"/>
</dbReference>
<comment type="function">
    <text evidence="6">HflC and HflK could regulate a protease.</text>
</comment>
<dbReference type="KEGG" id="mmai:sS8_2050"/>
<name>A0A250KQQ5_9GAMM</name>
<gene>
    <name evidence="8" type="ORF">sS8_2050</name>
</gene>
<dbReference type="PANTHER" id="PTHR42911:SF1">
    <property type="entry name" value="MODULATOR OF FTSH PROTEASE HFLC"/>
    <property type="match status" value="1"/>
</dbReference>
<organism evidence="8 9">
    <name type="scientific">Methylocaldum marinum</name>
    <dbReference type="NCBI Taxonomy" id="1432792"/>
    <lineage>
        <taxon>Bacteria</taxon>
        <taxon>Pseudomonadati</taxon>
        <taxon>Pseudomonadota</taxon>
        <taxon>Gammaproteobacteria</taxon>
        <taxon>Methylococcales</taxon>
        <taxon>Methylococcaceae</taxon>
        <taxon>Methylocaldum</taxon>
    </lineage>
</organism>
<feature type="domain" description="Band 7" evidence="7">
    <location>
        <begin position="21"/>
        <end position="183"/>
    </location>
</feature>
<evidence type="ECO:0000256" key="1">
    <source>
        <dbReference type="ARBA" id="ARBA00004167"/>
    </source>
</evidence>
<dbReference type="AlphaFoldDB" id="A0A250KQQ5"/>
<keyword evidence="5" id="KW-0472">Membrane</keyword>
<dbReference type="RefSeq" id="WP_119629500.1">
    <property type="nucleotide sequence ID" value="NZ_AP017928.1"/>
</dbReference>
<dbReference type="NCBIfam" id="TIGR01932">
    <property type="entry name" value="hflC"/>
    <property type="match status" value="1"/>
</dbReference>
<evidence type="ECO:0000259" key="7">
    <source>
        <dbReference type="SMART" id="SM00244"/>
    </source>
</evidence>
<evidence type="ECO:0000256" key="4">
    <source>
        <dbReference type="ARBA" id="ARBA00022989"/>
    </source>
</evidence>
<dbReference type="InterPro" id="IPR001107">
    <property type="entry name" value="Band_7"/>
</dbReference>
<dbReference type="Pfam" id="PF01145">
    <property type="entry name" value="Band_7"/>
    <property type="match status" value="1"/>
</dbReference>
<keyword evidence="3" id="KW-0812">Transmembrane</keyword>
<dbReference type="PIRSF" id="PIRSF005651">
    <property type="entry name" value="HflC"/>
    <property type="match status" value="1"/>
</dbReference>
<dbReference type="PANTHER" id="PTHR42911">
    <property type="entry name" value="MODULATOR OF FTSH PROTEASE HFLC"/>
    <property type="match status" value="1"/>
</dbReference>
<comment type="similarity">
    <text evidence="2 6">Belongs to the band 7/mec-2 family. HflC subfamily.</text>
</comment>
<dbReference type="CDD" id="cd03405">
    <property type="entry name" value="SPFH_HflC"/>
    <property type="match status" value="1"/>
</dbReference>
<sequence length="286" mass="33378">MVNKNTLFLIIVFILLVLSATSIFTVAETEKAILLEFKKIVGTDFEPGLHFKLPYQQVKKYDDRILTLESKPERFLTSEKKNVIVTWFVKWRIKNSTQFYKAVGGDKAAANIRLDQITKDALRNEFSKRTIREVVSLERSQIRDLLIQTVNPMVEDLGVEVIDIRVKGIDLPEEVSSSVYRRMEAERARVARDFRSRGAEAAERIRAEADRRREVILADAYRDSEIRRGEGDAAASEIYAQAYGKNREFFEFYRSLYAYRQVFKDESDMIVLEPDSKFFQYFKKPR</sequence>